<dbReference type="STRING" id="1441469.A0A225AKF7"/>
<dbReference type="GO" id="GO:1990342">
    <property type="term" value="C:heterochromatin island"/>
    <property type="evidence" value="ECO:0007669"/>
    <property type="project" value="EnsemblFungi"/>
</dbReference>
<comment type="function">
    <text evidence="11">Responsible for the deacetylation of lysine residues on the N-terminal part of the core histones (H2A, H2B, H3 and H4). Histone deacetylation gives a tag for epigenetic repression and plays an important role in transcriptional regulation, cell cycle progression and developmental events.</text>
</comment>
<dbReference type="InterPro" id="IPR037138">
    <property type="entry name" value="His_deacetylse_dom_sf"/>
</dbReference>
<evidence type="ECO:0000256" key="12">
    <source>
        <dbReference type="SAM" id="MobiDB-lite"/>
    </source>
</evidence>
<evidence type="ECO:0000256" key="10">
    <source>
        <dbReference type="ARBA" id="ARBA00048287"/>
    </source>
</evidence>
<comment type="catalytic activity">
    <reaction evidence="10 11">
        <text>N(6)-acetyl-L-lysyl-[histone] + H2O = L-lysyl-[histone] + acetate</text>
        <dbReference type="Rhea" id="RHEA:58196"/>
        <dbReference type="Rhea" id="RHEA-COMP:9845"/>
        <dbReference type="Rhea" id="RHEA-COMP:11338"/>
        <dbReference type="ChEBI" id="CHEBI:15377"/>
        <dbReference type="ChEBI" id="CHEBI:29969"/>
        <dbReference type="ChEBI" id="CHEBI:30089"/>
        <dbReference type="ChEBI" id="CHEBI:61930"/>
        <dbReference type="EC" id="3.5.1.98"/>
    </reaction>
</comment>
<dbReference type="InterPro" id="IPR017321">
    <property type="entry name" value="Hist_deAcase_II_yeast"/>
</dbReference>
<gene>
    <name evidence="15" type="ORF">UA08_04856</name>
</gene>
<evidence type="ECO:0000256" key="7">
    <source>
        <dbReference type="ARBA" id="ARBA00023015"/>
    </source>
</evidence>
<keyword evidence="7 11" id="KW-0805">Transcription regulation</keyword>
<feature type="compositionally biased region" description="Pro residues" evidence="12">
    <location>
        <begin position="72"/>
        <end position="82"/>
    </location>
</feature>
<dbReference type="PANTHER" id="PTHR10625">
    <property type="entry name" value="HISTONE DEACETYLASE HDAC1-RELATED"/>
    <property type="match status" value="1"/>
</dbReference>
<protein>
    <recommendedName>
        <fullName evidence="3 11">Histone deacetylase</fullName>
        <ecNumber evidence="3 11">3.5.1.98</ecNumber>
    </recommendedName>
</protein>
<dbReference type="GO" id="GO:0000122">
    <property type="term" value="P:negative regulation of transcription by RNA polymerase II"/>
    <property type="evidence" value="ECO:0007669"/>
    <property type="project" value="EnsemblFungi"/>
</dbReference>
<evidence type="ECO:0000256" key="9">
    <source>
        <dbReference type="ARBA" id="ARBA00023242"/>
    </source>
</evidence>
<proteinExistence type="inferred from homology"/>
<evidence type="ECO:0000313" key="15">
    <source>
        <dbReference type="EMBL" id="OKL59873.1"/>
    </source>
</evidence>
<dbReference type="PIRSF" id="PIRSF037919">
    <property type="entry name" value="HDAC_II_yeast"/>
    <property type="match status" value="1"/>
</dbReference>
<dbReference type="EC" id="3.5.1.98" evidence="3 11"/>
<comment type="caution">
    <text evidence="15">The sequence shown here is derived from an EMBL/GenBank/DDBJ whole genome shotgun (WGS) entry which is preliminary data.</text>
</comment>
<dbReference type="EMBL" id="LFMY01000006">
    <property type="protein sequence ID" value="OKL59873.1"/>
    <property type="molecule type" value="Genomic_DNA"/>
</dbReference>
<dbReference type="GO" id="GO:0042802">
    <property type="term" value="F:identical protein binding"/>
    <property type="evidence" value="ECO:0007669"/>
    <property type="project" value="EnsemblFungi"/>
</dbReference>
<feature type="compositionally biased region" description="Polar residues" evidence="12">
    <location>
        <begin position="28"/>
        <end position="56"/>
    </location>
</feature>
<feature type="domain" description="Arb2-like" evidence="14">
    <location>
        <begin position="525"/>
        <end position="781"/>
    </location>
</feature>
<dbReference type="Gene3D" id="3.40.800.20">
    <property type="entry name" value="Histone deacetylase domain"/>
    <property type="match status" value="1"/>
</dbReference>
<dbReference type="GO" id="GO:0031508">
    <property type="term" value="P:pericentric heterochromatin formation"/>
    <property type="evidence" value="ECO:0007669"/>
    <property type="project" value="EnsemblFungi"/>
</dbReference>
<dbReference type="SUPFAM" id="SSF52768">
    <property type="entry name" value="Arginase/deacetylase"/>
    <property type="match status" value="1"/>
</dbReference>
<keyword evidence="16" id="KW-1185">Reference proteome</keyword>
<evidence type="ECO:0000256" key="11">
    <source>
        <dbReference type="PIRNR" id="PIRNR037919"/>
    </source>
</evidence>
<dbReference type="GO" id="GO:0045944">
    <property type="term" value="P:positive regulation of transcription by RNA polymerase II"/>
    <property type="evidence" value="ECO:0007669"/>
    <property type="project" value="EnsemblFungi"/>
</dbReference>
<keyword evidence="5 11" id="KW-0378">Hydrolase</keyword>
<dbReference type="GO" id="GO:0070823">
    <property type="term" value="C:HDA1 complex"/>
    <property type="evidence" value="ECO:0007669"/>
    <property type="project" value="EnsemblFungi"/>
</dbReference>
<evidence type="ECO:0000259" key="13">
    <source>
        <dbReference type="Pfam" id="PF00850"/>
    </source>
</evidence>
<dbReference type="GO" id="GO:0005721">
    <property type="term" value="C:pericentric heterochromatin"/>
    <property type="evidence" value="ECO:0007669"/>
    <property type="project" value="EnsemblFungi"/>
</dbReference>
<dbReference type="GO" id="GO:0031078">
    <property type="term" value="F:histone H3K14 deacetylase activity, hydrolytic mechanism"/>
    <property type="evidence" value="ECO:0007669"/>
    <property type="project" value="UniProtKB-UniRule"/>
</dbReference>
<comment type="similarity">
    <text evidence="2 11">Belongs to the histone deacetylase family. HD type 2 subfamily.</text>
</comment>
<dbReference type="GO" id="GO:0005730">
    <property type="term" value="C:nucleolus"/>
    <property type="evidence" value="ECO:0007669"/>
    <property type="project" value="EnsemblFungi"/>
</dbReference>
<comment type="subcellular location">
    <subcellularLocation>
        <location evidence="1 11">Nucleus</location>
    </subcellularLocation>
</comment>
<dbReference type="Pfam" id="PF00850">
    <property type="entry name" value="Hist_deacetyl"/>
    <property type="match status" value="1"/>
</dbReference>
<dbReference type="OrthoDB" id="424012at2759"/>
<keyword evidence="9 11" id="KW-0539">Nucleus</keyword>
<evidence type="ECO:0000256" key="2">
    <source>
        <dbReference type="ARBA" id="ARBA00007738"/>
    </source>
</evidence>
<evidence type="ECO:0000256" key="5">
    <source>
        <dbReference type="ARBA" id="ARBA00022801"/>
    </source>
</evidence>
<dbReference type="Pfam" id="PF09757">
    <property type="entry name" value="Arb2-like"/>
    <property type="match status" value="1"/>
</dbReference>
<evidence type="ECO:0000256" key="6">
    <source>
        <dbReference type="ARBA" id="ARBA00022853"/>
    </source>
</evidence>
<dbReference type="GO" id="GO:0003682">
    <property type="term" value="F:chromatin binding"/>
    <property type="evidence" value="ECO:0007669"/>
    <property type="project" value="EnsemblFungi"/>
</dbReference>
<name>A0A225AKF7_TALAT</name>
<dbReference type="AlphaFoldDB" id="A0A225AKF7"/>
<keyword evidence="4 11" id="KW-0678">Repressor</keyword>
<dbReference type="GO" id="GO:0000791">
    <property type="term" value="C:euchromatin"/>
    <property type="evidence" value="ECO:0007669"/>
    <property type="project" value="EnsemblFungi"/>
</dbReference>
<keyword evidence="8 11" id="KW-0804">Transcription</keyword>
<dbReference type="InterPro" id="IPR019154">
    <property type="entry name" value="Arb2-like_domain"/>
</dbReference>
<feature type="domain" description="Histone deacetylase" evidence="13">
    <location>
        <begin position="172"/>
        <end position="476"/>
    </location>
</feature>
<dbReference type="GO" id="GO:0031509">
    <property type="term" value="P:subtelomeric heterochromatin formation"/>
    <property type="evidence" value="ECO:0007669"/>
    <property type="project" value="EnsemblFungi"/>
</dbReference>
<evidence type="ECO:0000313" key="16">
    <source>
        <dbReference type="Proteomes" id="UP000214365"/>
    </source>
</evidence>
<dbReference type="ESTHER" id="9euro-a0a225akf7">
    <property type="family name" value="Arb2_domain"/>
</dbReference>
<evidence type="ECO:0000256" key="8">
    <source>
        <dbReference type="ARBA" id="ARBA00023163"/>
    </source>
</evidence>
<feature type="region of interest" description="Disordered" evidence="12">
    <location>
        <begin position="1"/>
        <end position="102"/>
    </location>
</feature>
<organism evidence="15 16">
    <name type="scientific">Talaromyces atroroseus</name>
    <dbReference type="NCBI Taxonomy" id="1441469"/>
    <lineage>
        <taxon>Eukaryota</taxon>
        <taxon>Fungi</taxon>
        <taxon>Dikarya</taxon>
        <taxon>Ascomycota</taxon>
        <taxon>Pezizomycotina</taxon>
        <taxon>Eurotiomycetes</taxon>
        <taxon>Eurotiomycetidae</taxon>
        <taxon>Eurotiales</taxon>
        <taxon>Trichocomaceae</taxon>
        <taxon>Talaromyces</taxon>
        <taxon>Talaromyces sect. Trachyspermi</taxon>
    </lineage>
</organism>
<reference evidence="15 16" key="1">
    <citation type="submission" date="2015-06" db="EMBL/GenBank/DDBJ databases">
        <title>Talaromyces atroroseus IBT 11181 draft genome.</title>
        <authorList>
            <person name="Rasmussen K.B."/>
            <person name="Rasmussen S."/>
            <person name="Petersen B."/>
            <person name="Sicheritz-Ponten T."/>
            <person name="Mortensen U.H."/>
            <person name="Thrane U."/>
        </authorList>
    </citation>
    <scope>NUCLEOTIDE SEQUENCE [LARGE SCALE GENOMIC DNA]</scope>
    <source>
        <strain evidence="15 16">IBT 11181</strain>
    </source>
</reference>
<evidence type="ECO:0000256" key="1">
    <source>
        <dbReference type="ARBA" id="ARBA00004123"/>
    </source>
</evidence>
<dbReference type="InterPro" id="IPR023801">
    <property type="entry name" value="His_deacetylse_dom"/>
</dbReference>
<dbReference type="GeneID" id="31004611"/>
<dbReference type="GO" id="GO:0033553">
    <property type="term" value="C:rDNA heterochromatin"/>
    <property type="evidence" value="ECO:0007669"/>
    <property type="project" value="EnsemblFungi"/>
</dbReference>
<dbReference type="FunFam" id="3.40.800.20:FF:000005">
    <property type="entry name" value="histone deacetylase 6"/>
    <property type="match status" value="1"/>
</dbReference>
<dbReference type="RefSeq" id="XP_020119994.1">
    <property type="nucleotide sequence ID" value="XM_020267172.1"/>
</dbReference>
<dbReference type="GO" id="GO:0030466">
    <property type="term" value="P:silent mating-type cassette heterochromatin formation"/>
    <property type="evidence" value="ECO:0007669"/>
    <property type="project" value="EnsemblFungi"/>
</dbReference>
<dbReference type="GO" id="GO:0140720">
    <property type="term" value="C:subtelomeric heterochromatin"/>
    <property type="evidence" value="ECO:0007669"/>
    <property type="project" value="EnsemblFungi"/>
</dbReference>
<dbReference type="PANTHER" id="PTHR10625:SF5">
    <property type="entry name" value="HISTONE DEACETYLASE"/>
    <property type="match status" value="1"/>
</dbReference>
<keyword evidence="6 11" id="KW-0156">Chromatin regulator</keyword>
<sequence>MEEDEDTVMRDPGSLANIPPAAPDHPSTAATEQSHLSNNTTTTDIPSSHAATSIANNEGLFGMPKSSSSLLSPPPPPPPPFLKPSSASYNGNSSHSSTEIPGLTKSIEDEGLHLMVKSSEESDSLMEESSDWSVDNDAAMSVGLPVASLATGLCYDIRMRYHCEVRPAADVHPEDPRRIYYIYKEICRAGLVEDPEIVDTPKLLAPIPLKRIDVRNATREEVELVHTVEHYQFVADTQNLPDETLIMLEESRDSIYFNRLTFASALLSAGGAIETCLAVATRKVKNAIAVIRPPGHHAEHDQTMGFCLFNNVSIAAKVCQRMSIMLKVQPGNGIQKAFYDDPNVLYISIHVYADGKFYPGGQEGNWDHVGEGAGLGKNINIPWPSQGMGDGDYMFAFQQLVMPIATEFDPDLVIVASGFDAAAGDELGGCFVTPSCYAHMTHMLMTLANGKVAVCLEGGYNFRSISKSALAVTKTLMGEPPARLLATTPSNAAVQLVRNVMTAQSKYWRCMYPKIPAQEGLFTDRLHDVIRQYQAKQLYDNFKLTSLWIYRSSISKSFENQVLASPNYDKTVPLIVIFHDPPDLMGVYHPITNKLEAHNCWMADVVKDYIAWANQHNFAIIDVNIPKHVTSEANAGKYEEDDEDRPNQTEELAGYLWDNYIEPNEATHVFFLGIGDAFYGVANLLINRDSIYQRVNSVISFVAENPVRAVASTTQTWLSRWYKDNSLVFVSYAHGVWHNTENRRKPSKRYGRLLRSPKAGLNEMLLHHKKEVYTWIEQRVNILTGDETEEEENLPKTEAEAQ</sequence>
<evidence type="ECO:0000256" key="4">
    <source>
        <dbReference type="ARBA" id="ARBA00022491"/>
    </source>
</evidence>
<evidence type="ECO:0000259" key="14">
    <source>
        <dbReference type="Pfam" id="PF09757"/>
    </source>
</evidence>
<dbReference type="Proteomes" id="UP000214365">
    <property type="component" value="Unassembled WGS sequence"/>
</dbReference>
<accession>A0A225AKF7</accession>
<dbReference type="GO" id="GO:0070824">
    <property type="term" value="C:SHREC complex"/>
    <property type="evidence" value="ECO:0007669"/>
    <property type="project" value="EnsemblFungi"/>
</dbReference>
<dbReference type="InterPro" id="IPR023696">
    <property type="entry name" value="Ureohydrolase_dom_sf"/>
</dbReference>
<dbReference type="GO" id="GO:0031934">
    <property type="term" value="C:mating-type region heterochromatin"/>
    <property type="evidence" value="ECO:0007669"/>
    <property type="project" value="EnsemblFungi"/>
</dbReference>
<dbReference type="PRINTS" id="PR01270">
    <property type="entry name" value="HDASUPER"/>
</dbReference>
<dbReference type="GO" id="GO:1902794">
    <property type="term" value="P:siRNA-independent facultative heterochromatin formation"/>
    <property type="evidence" value="ECO:0007669"/>
    <property type="project" value="EnsemblFungi"/>
</dbReference>
<evidence type="ECO:0000256" key="3">
    <source>
        <dbReference type="ARBA" id="ARBA00012111"/>
    </source>
</evidence>
<dbReference type="InterPro" id="IPR000286">
    <property type="entry name" value="HDACs"/>
</dbReference>
<dbReference type="GO" id="GO:0000183">
    <property type="term" value="P:rDNA heterochromatin formation"/>
    <property type="evidence" value="ECO:0007669"/>
    <property type="project" value="EnsemblFungi"/>
</dbReference>
<feature type="compositionally biased region" description="Low complexity" evidence="12">
    <location>
        <begin position="83"/>
        <end position="97"/>
    </location>
</feature>